<reference evidence="1 2" key="1">
    <citation type="submission" date="2016-08" db="EMBL/GenBank/DDBJ databases">
        <title>Complete genome sequence of Flavobacterium johnsoniae strain GSE09, a volatile-producing biocontrol agent isolated from cucumber (Cucumis sativus).</title>
        <authorList>
            <person name="Jeong J.-J."/>
            <person name="Oh J.Y."/>
            <person name="Jim Y.J."/>
            <person name="Sang M.K."/>
            <person name="Kim K.D."/>
        </authorList>
    </citation>
    <scope>NUCLEOTIDE SEQUENCE [LARGE SCALE GENOMIC DNA]</scope>
    <source>
        <strain evidence="1 2">GSE09</strain>
    </source>
</reference>
<dbReference type="InterPro" id="IPR013783">
    <property type="entry name" value="Ig-like_fold"/>
</dbReference>
<sequence length="55" mass="6174">MNTDPGIIQVITPAEPWKRKLFNGYAQIIIQKDENAKEVVLYASAKGLRTTSLKN</sequence>
<organism evidence="1 2">
    <name type="scientific">Flavobacterium anhuiense</name>
    <dbReference type="NCBI Taxonomy" id="459526"/>
    <lineage>
        <taxon>Bacteria</taxon>
        <taxon>Pseudomonadati</taxon>
        <taxon>Bacteroidota</taxon>
        <taxon>Flavobacteriia</taxon>
        <taxon>Flavobacteriales</taxon>
        <taxon>Flavobacteriaceae</taxon>
        <taxon>Flavobacterium</taxon>
    </lineage>
</organism>
<dbReference type="AlphaFoldDB" id="A0AAC9D683"/>
<dbReference type="GeneID" id="301552830"/>
<evidence type="ECO:0000313" key="2">
    <source>
        <dbReference type="Proteomes" id="UP000093276"/>
    </source>
</evidence>
<dbReference type="Proteomes" id="UP000093276">
    <property type="component" value="Chromosome"/>
</dbReference>
<protein>
    <submittedName>
        <fullName evidence="1">Uncharacterized protein</fullName>
    </submittedName>
</protein>
<evidence type="ECO:0000313" key="1">
    <source>
        <dbReference type="EMBL" id="AOC97287.1"/>
    </source>
</evidence>
<dbReference type="RefSeq" id="WP_236940386.1">
    <property type="nucleotide sequence ID" value="NZ_CP016907.1"/>
</dbReference>
<dbReference type="Gene3D" id="2.60.40.10">
    <property type="entry name" value="Immunoglobulins"/>
    <property type="match status" value="1"/>
</dbReference>
<gene>
    <name evidence="1" type="ORF">BB050_04209</name>
</gene>
<name>A0AAC9D683_9FLAO</name>
<accession>A0AAC9D683</accession>
<dbReference type="KEGG" id="fjg:BB050_04209"/>
<dbReference type="EMBL" id="CP016907">
    <property type="protein sequence ID" value="AOC97287.1"/>
    <property type="molecule type" value="Genomic_DNA"/>
</dbReference>
<proteinExistence type="predicted"/>